<dbReference type="STRING" id="120956.SAMN05421791_11010"/>
<evidence type="ECO:0000256" key="3">
    <source>
        <dbReference type="ARBA" id="ARBA00023125"/>
    </source>
</evidence>
<dbReference type="InterPro" id="IPR004107">
    <property type="entry name" value="Integrase_SAM-like_N"/>
</dbReference>
<sequence length="312" mass="36505">MELKSLKEEFLIDCKIRNLSPRTIETYDRNIAIVISLLKNKEIYSVEKVSKVAMNEVILYLKESGRKTSYINTILKSIKVLFKYAYEERYISENIMLKVNLLKEEKLVLTTFSDEEVIKMIDYYSGKGFLKVRNKLIIEMFADTGLRASELRGIRNNRVKDGYLIVCGKGNKERIVPLSPYLGKRIIKYKRVKYDYFKNLRVQRELDDFLFLTKSGNMIRSNVLLELVVKEAAISVGVREEVKRKSCHSLRHYYAQNLLKSGTNMYIISRLLGHSNLKTTQLYLNSLTDEEIINHMSENTPLMQMVKKLKRN</sequence>
<dbReference type="Gene3D" id="1.10.150.130">
    <property type="match status" value="1"/>
</dbReference>
<evidence type="ECO:0000259" key="7">
    <source>
        <dbReference type="PROSITE" id="PS51900"/>
    </source>
</evidence>
<dbReference type="Pfam" id="PF00589">
    <property type="entry name" value="Phage_integrase"/>
    <property type="match status" value="1"/>
</dbReference>
<accession>A0A1G7UGL8</accession>
<organism evidence="8 9">
    <name type="scientific">Facklamia miroungae</name>
    <dbReference type="NCBI Taxonomy" id="120956"/>
    <lineage>
        <taxon>Bacteria</taxon>
        <taxon>Bacillati</taxon>
        <taxon>Bacillota</taxon>
        <taxon>Bacilli</taxon>
        <taxon>Lactobacillales</taxon>
        <taxon>Aerococcaceae</taxon>
        <taxon>Facklamia</taxon>
    </lineage>
</organism>
<dbReference type="PROSITE" id="PS51900">
    <property type="entry name" value="CB"/>
    <property type="match status" value="1"/>
</dbReference>
<feature type="domain" description="Core-binding (CB)" evidence="7">
    <location>
        <begin position="1"/>
        <end position="86"/>
    </location>
</feature>
<evidence type="ECO:0000313" key="9">
    <source>
        <dbReference type="Proteomes" id="UP000199708"/>
    </source>
</evidence>
<dbReference type="PROSITE" id="PS51898">
    <property type="entry name" value="TYR_RECOMBINASE"/>
    <property type="match status" value="1"/>
</dbReference>
<evidence type="ECO:0000256" key="5">
    <source>
        <dbReference type="PROSITE-ProRule" id="PRU01248"/>
    </source>
</evidence>
<dbReference type="InterPro" id="IPR002104">
    <property type="entry name" value="Integrase_catalytic"/>
</dbReference>
<dbReference type="RefSeq" id="WP_090290319.1">
    <property type="nucleotide sequence ID" value="NZ_FNCK01000010.1"/>
</dbReference>
<name>A0A1G7UGL8_9LACT</name>
<evidence type="ECO:0000313" key="8">
    <source>
        <dbReference type="EMBL" id="SDG46692.1"/>
    </source>
</evidence>
<dbReference type="PANTHER" id="PTHR30349">
    <property type="entry name" value="PHAGE INTEGRASE-RELATED"/>
    <property type="match status" value="1"/>
</dbReference>
<keyword evidence="3 5" id="KW-0238">DNA-binding</keyword>
<gene>
    <name evidence="8" type="ORF">SAMN05421791_11010</name>
</gene>
<dbReference type="GO" id="GO:0015074">
    <property type="term" value="P:DNA integration"/>
    <property type="evidence" value="ECO:0007669"/>
    <property type="project" value="InterPro"/>
</dbReference>
<dbReference type="GO" id="GO:0006310">
    <property type="term" value="P:DNA recombination"/>
    <property type="evidence" value="ECO:0007669"/>
    <property type="project" value="UniProtKB-KW"/>
</dbReference>
<dbReference type="OrthoDB" id="9801717at2"/>
<dbReference type="InterPro" id="IPR011010">
    <property type="entry name" value="DNA_brk_join_enz"/>
</dbReference>
<keyword evidence="2" id="KW-0229">DNA integration</keyword>
<dbReference type="InterPro" id="IPR044068">
    <property type="entry name" value="CB"/>
</dbReference>
<keyword evidence="4" id="KW-0233">DNA recombination</keyword>
<dbReference type="Pfam" id="PF02899">
    <property type="entry name" value="Phage_int_SAM_1"/>
    <property type="match status" value="1"/>
</dbReference>
<dbReference type="Proteomes" id="UP000199708">
    <property type="component" value="Unassembled WGS sequence"/>
</dbReference>
<reference evidence="8 9" key="1">
    <citation type="submission" date="2016-10" db="EMBL/GenBank/DDBJ databases">
        <authorList>
            <person name="de Groot N.N."/>
        </authorList>
    </citation>
    <scope>NUCLEOTIDE SEQUENCE [LARGE SCALE GENOMIC DNA]</scope>
    <source>
        <strain evidence="8 9">ATCC BAA-466</strain>
    </source>
</reference>
<dbReference type="Gene3D" id="1.10.443.10">
    <property type="entry name" value="Intergrase catalytic core"/>
    <property type="match status" value="1"/>
</dbReference>
<keyword evidence="9" id="KW-1185">Reference proteome</keyword>
<dbReference type="PANTHER" id="PTHR30349:SF41">
    <property type="entry name" value="INTEGRASE_RECOMBINASE PROTEIN MJ0367-RELATED"/>
    <property type="match status" value="1"/>
</dbReference>
<comment type="similarity">
    <text evidence="1">Belongs to the 'phage' integrase family.</text>
</comment>
<dbReference type="SUPFAM" id="SSF56349">
    <property type="entry name" value="DNA breaking-rejoining enzymes"/>
    <property type="match status" value="1"/>
</dbReference>
<dbReference type="GO" id="GO:0003677">
    <property type="term" value="F:DNA binding"/>
    <property type="evidence" value="ECO:0007669"/>
    <property type="project" value="UniProtKB-UniRule"/>
</dbReference>
<evidence type="ECO:0000256" key="1">
    <source>
        <dbReference type="ARBA" id="ARBA00008857"/>
    </source>
</evidence>
<evidence type="ECO:0000256" key="2">
    <source>
        <dbReference type="ARBA" id="ARBA00022908"/>
    </source>
</evidence>
<dbReference type="InterPro" id="IPR010998">
    <property type="entry name" value="Integrase_recombinase_N"/>
</dbReference>
<dbReference type="InterPro" id="IPR050090">
    <property type="entry name" value="Tyrosine_recombinase_XerCD"/>
</dbReference>
<dbReference type="InterPro" id="IPR013762">
    <property type="entry name" value="Integrase-like_cat_sf"/>
</dbReference>
<proteinExistence type="inferred from homology"/>
<evidence type="ECO:0000259" key="6">
    <source>
        <dbReference type="PROSITE" id="PS51898"/>
    </source>
</evidence>
<feature type="domain" description="Tyr recombinase" evidence="6">
    <location>
        <begin position="107"/>
        <end position="297"/>
    </location>
</feature>
<dbReference type="EMBL" id="FNCK01000010">
    <property type="protein sequence ID" value="SDG46692.1"/>
    <property type="molecule type" value="Genomic_DNA"/>
</dbReference>
<evidence type="ECO:0000256" key="4">
    <source>
        <dbReference type="ARBA" id="ARBA00023172"/>
    </source>
</evidence>
<protein>
    <submittedName>
        <fullName evidence="8">Integrase/recombinase XerD</fullName>
    </submittedName>
</protein>
<dbReference type="AlphaFoldDB" id="A0A1G7UGL8"/>